<protein>
    <submittedName>
        <fullName evidence="6">LysR family transcriptional regulator</fullName>
    </submittedName>
</protein>
<evidence type="ECO:0000256" key="3">
    <source>
        <dbReference type="ARBA" id="ARBA00023125"/>
    </source>
</evidence>
<dbReference type="PROSITE" id="PS50931">
    <property type="entry name" value="HTH_LYSR"/>
    <property type="match status" value="1"/>
</dbReference>
<dbReference type="EMBL" id="JABAIM010000001">
    <property type="protein sequence ID" value="NLR74851.1"/>
    <property type="molecule type" value="Genomic_DNA"/>
</dbReference>
<feature type="domain" description="HTH lysR-type" evidence="5">
    <location>
        <begin position="31"/>
        <end position="88"/>
    </location>
</feature>
<evidence type="ECO:0000313" key="7">
    <source>
        <dbReference type="Proteomes" id="UP000587991"/>
    </source>
</evidence>
<evidence type="ECO:0000256" key="2">
    <source>
        <dbReference type="ARBA" id="ARBA00023015"/>
    </source>
</evidence>
<keyword evidence="3" id="KW-0238">DNA-binding</keyword>
<dbReference type="GO" id="GO:0006351">
    <property type="term" value="P:DNA-templated transcription"/>
    <property type="evidence" value="ECO:0007669"/>
    <property type="project" value="TreeGrafter"/>
</dbReference>
<keyword evidence="2" id="KW-0805">Transcription regulation</keyword>
<dbReference type="InterPro" id="IPR036390">
    <property type="entry name" value="WH_DNA-bd_sf"/>
</dbReference>
<organism evidence="6 7">
    <name type="scientific">Leeia aquatica</name>
    <dbReference type="NCBI Taxonomy" id="2725557"/>
    <lineage>
        <taxon>Bacteria</taxon>
        <taxon>Pseudomonadati</taxon>
        <taxon>Pseudomonadota</taxon>
        <taxon>Betaproteobacteria</taxon>
        <taxon>Neisseriales</taxon>
        <taxon>Leeiaceae</taxon>
        <taxon>Leeia</taxon>
    </lineage>
</organism>
<proteinExistence type="inferred from homology"/>
<dbReference type="SUPFAM" id="SSF46785">
    <property type="entry name" value="Winged helix' DNA-binding domain"/>
    <property type="match status" value="1"/>
</dbReference>
<dbReference type="Gene3D" id="3.40.190.10">
    <property type="entry name" value="Periplasmic binding protein-like II"/>
    <property type="match status" value="2"/>
</dbReference>
<gene>
    <name evidence="6" type="ORF">HF682_06740</name>
</gene>
<evidence type="ECO:0000313" key="6">
    <source>
        <dbReference type="EMBL" id="NLR74851.1"/>
    </source>
</evidence>
<dbReference type="CDD" id="cd08432">
    <property type="entry name" value="PBP2_GcdR_TrpI_HvrB_AmpR_like"/>
    <property type="match status" value="1"/>
</dbReference>
<evidence type="ECO:0000256" key="1">
    <source>
        <dbReference type="ARBA" id="ARBA00009437"/>
    </source>
</evidence>
<dbReference type="InterPro" id="IPR058163">
    <property type="entry name" value="LysR-type_TF_proteobact-type"/>
</dbReference>
<reference evidence="6 7" key="1">
    <citation type="submission" date="2020-04" db="EMBL/GenBank/DDBJ databases">
        <title>Draft genome of Leeia sp. IMCC25680.</title>
        <authorList>
            <person name="Song J."/>
            <person name="Cho J.-C."/>
        </authorList>
    </citation>
    <scope>NUCLEOTIDE SEQUENCE [LARGE SCALE GENOMIC DNA]</scope>
    <source>
        <strain evidence="6 7">IMCC25680</strain>
    </source>
</reference>
<evidence type="ECO:0000259" key="5">
    <source>
        <dbReference type="PROSITE" id="PS50931"/>
    </source>
</evidence>
<keyword evidence="7" id="KW-1185">Reference proteome</keyword>
<dbReference type="SUPFAM" id="SSF53850">
    <property type="entry name" value="Periplasmic binding protein-like II"/>
    <property type="match status" value="1"/>
</dbReference>
<sequence>MNRSLAGLPAVSQSDSLCAQALKFGGYVQGPPLTAIRVFVVAAESGGFQQAGRQLHLSAGAVAHQVRQLELWLGSALFERLPRGVMLTEAGSQLASQWRPLLSQLEAVAQQHREQQGASHQVSLTLVPSLASSWLMPRLEDFRRQHPRIELNLLASIPSEDLQREGIDIAIRLGTGPWPALAHEPLMPEWYLAVAPPALLRSLSLQQTESWPLLFDRFESRLPEQLDWPRWFALQQLPEGRRLGSTFSHTYLTLEAARHGQGVAIAPLPHLLDDLQSGRLQALPYPALCGPYAYHLLWRKEVAHRPAVQAVCDWLRQQARACQTPPAIQEGLCG</sequence>
<dbReference type="RefSeq" id="WP_168876434.1">
    <property type="nucleotide sequence ID" value="NZ_JABAIM010000001.1"/>
</dbReference>
<accession>A0A847RYR8</accession>
<dbReference type="PANTHER" id="PTHR30537">
    <property type="entry name" value="HTH-TYPE TRANSCRIPTIONAL REGULATOR"/>
    <property type="match status" value="1"/>
</dbReference>
<name>A0A847RYR8_9NEIS</name>
<dbReference type="InterPro" id="IPR005119">
    <property type="entry name" value="LysR_subst-bd"/>
</dbReference>
<comment type="caution">
    <text evidence="6">The sequence shown here is derived from an EMBL/GenBank/DDBJ whole genome shotgun (WGS) entry which is preliminary data.</text>
</comment>
<dbReference type="AlphaFoldDB" id="A0A847RYR8"/>
<dbReference type="InterPro" id="IPR036388">
    <property type="entry name" value="WH-like_DNA-bd_sf"/>
</dbReference>
<dbReference type="Proteomes" id="UP000587991">
    <property type="component" value="Unassembled WGS sequence"/>
</dbReference>
<evidence type="ECO:0000256" key="4">
    <source>
        <dbReference type="ARBA" id="ARBA00023163"/>
    </source>
</evidence>
<dbReference type="GO" id="GO:0003700">
    <property type="term" value="F:DNA-binding transcription factor activity"/>
    <property type="evidence" value="ECO:0007669"/>
    <property type="project" value="InterPro"/>
</dbReference>
<dbReference type="Gene3D" id="1.10.10.10">
    <property type="entry name" value="Winged helix-like DNA-binding domain superfamily/Winged helix DNA-binding domain"/>
    <property type="match status" value="1"/>
</dbReference>
<comment type="similarity">
    <text evidence="1">Belongs to the LysR transcriptional regulatory family.</text>
</comment>
<dbReference type="Pfam" id="PF00126">
    <property type="entry name" value="HTH_1"/>
    <property type="match status" value="1"/>
</dbReference>
<dbReference type="Pfam" id="PF03466">
    <property type="entry name" value="LysR_substrate"/>
    <property type="match status" value="1"/>
</dbReference>
<dbReference type="GO" id="GO:0043565">
    <property type="term" value="F:sequence-specific DNA binding"/>
    <property type="evidence" value="ECO:0007669"/>
    <property type="project" value="TreeGrafter"/>
</dbReference>
<dbReference type="PANTHER" id="PTHR30537:SF79">
    <property type="entry name" value="TRANSCRIPTIONAL REGULATOR-RELATED"/>
    <property type="match status" value="1"/>
</dbReference>
<dbReference type="InterPro" id="IPR000847">
    <property type="entry name" value="LysR_HTH_N"/>
</dbReference>
<keyword evidence="4" id="KW-0804">Transcription</keyword>